<evidence type="ECO:0000256" key="1">
    <source>
        <dbReference type="SAM" id="MobiDB-lite"/>
    </source>
</evidence>
<accession>A0AAW0Y956</accession>
<sequence length="362" mass="39007">KGVLPHQIGSAEAKVNSKVNKTQLTTSISAPSDEPPPPPPRSISLPSEPINSEVKLDANSLDNLSIDSIVLTQIPERSSPDGEDSGNIANIALGSPGVGGSDADAWSSDWEEMQDAPVEHFSNVLLSLNEDEDDLPKMEHKWEVDVASNVSTASAVQLNNEKKMQINSHSEKASSVYSSDSNQDDTKGSCSANKKSSSSMKLNSLKNNEITHNVQAKRTQNLGEEFDVLAIKVNKKHDSELDLFADLVPKFNTKKFDLETLLMEANCKVLGIQKVQLPSVSETLAGLDTSAAGDGWGEGEWGEQIDMFDVSPSNTEGNLLSKPHESPKTKSVLMSAGNRSSLSIAVTSEAKDSWNDGWSEDF</sequence>
<feature type="region of interest" description="Disordered" evidence="1">
    <location>
        <begin position="166"/>
        <end position="206"/>
    </location>
</feature>
<evidence type="ECO:0000313" key="3">
    <source>
        <dbReference type="Proteomes" id="UP001445076"/>
    </source>
</evidence>
<feature type="non-terminal residue" evidence="2">
    <location>
        <position position="1"/>
    </location>
</feature>
<protein>
    <submittedName>
        <fullName evidence="2">Uncharacterized protein</fullName>
    </submittedName>
</protein>
<feature type="compositionally biased region" description="Polar residues" evidence="1">
    <location>
        <begin position="17"/>
        <end position="26"/>
    </location>
</feature>
<feature type="region of interest" description="Disordered" evidence="1">
    <location>
        <begin position="312"/>
        <end position="335"/>
    </location>
</feature>
<comment type="caution">
    <text evidence="2">The sequence shown here is derived from an EMBL/GenBank/DDBJ whole genome shotgun (WGS) entry which is preliminary data.</text>
</comment>
<dbReference type="AlphaFoldDB" id="A0AAW0Y956"/>
<reference evidence="2 3" key="1">
    <citation type="journal article" date="2024" name="BMC Genomics">
        <title>Genome assembly of redclaw crayfish (Cherax quadricarinatus) provides insights into its immune adaptation and hypoxia tolerance.</title>
        <authorList>
            <person name="Liu Z."/>
            <person name="Zheng J."/>
            <person name="Li H."/>
            <person name="Fang K."/>
            <person name="Wang S."/>
            <person name="He J."/>
            <person name="Zhou D."/>
            <person name="Weng S."/>
            <person name="Chi M."/>
            <person name="Gu Z."/>
            <person name="He J."/>
            <person name="Li F."/>
            <person name="Wang M."/>
        </authorList>
    </citation>
    <scope>NUCLEOTIDE SEQUENCE [LARGE SCALE GENOMIC DNA]</scope>
    <source>
        <strain evidence="2">ZL_2023a</strain>
    </source>
</reference>
<gene>
    <name evidence="2" type="ORF">OTU49_002853</name>
</gene>
<feature type="compositionally biased region" description="Low complexity" evidence="1">
    <location>
        <begin position="189"/>
        <end position="206"/>
    </location>
</feature>
<feature type="region of interest" description="Disordered" evidence="1">
    <location>
        <begin position="1"/>
        <end position="49"/>
    </location>
</feature>
<dbReference type="EMBL" id="JARKIK010000003">
    <property type="protein sequence ID" value="KAK8753152.1"/>
    <property type="molecule type" value="Genomic_DNA"/>
</dbReference>
<dbReference type="Proteomes" id="UP001445076">
    <property type="component" value="Unassembled WGS sequence"/>
</dbReference>
<organism evidence="2 3">
    <name type="scientific">Cherax quadricarinatus</name>
    <name type="common">Australian red claw crayfish</name>
    <dbReference type="NCBI Taxonomy" id="27406"/>
    <lineage>
        <taxon>Eukaryota</taxon>
        <taxon>Metazoa</taxon>
        <taxon>Ecdysozoa</taxon>
        <taxon>Arthropoda</taxon>
        <taxon>Crustacea</taxon>
        <taxon>Multicrustacea</taxon>
        <taxon>Malacostraca</taxon>
        <taxon>Eumalacostraca</taxon>
        <taxon>Eucarida</taxon>
        <taxon>Decapoda</taxon>
        <taxon>Pleocyemata</taxon>
        <taxon>Astacidea</taxon>
        <taxon>Parastacoidea</taxon>
        <taxon>Parastacidae</taxon>
        <taxon>Cherax</taxon>
    </lineage>
</organism>
<evidence type="ECO:0000313" key="2">
    <source>
        <dbReference type="EMBL" id="KAK8753152.1"/>
    </source>
</evidence>
<proteinExistence type="predicted"/>
<feature type="region of interest" description="Disordered" evidence="1">
    <location>
        <begin position="75"/>
        <end position="103"/>
    </location>
</feature>
<keyword evidence="3" id="KW-1185">Reference proteome</keyword>
<name>A0AAW0Y956_CHEQU</name>